<sequence length="92" mass="10099">MITLNERLTHKRTEALGISSATKEGMMMRSGKLRTAGEKQHEAKLLRSNCGSNLLGQSIVHCAVQDYRDDDVCGQEQKGVLPDDPVAVWLGC</sequence>
<keyword evidence="2" id="KW-1185">Reference proteome</keyword>
<reference evidence="1 2" key="1">
    <citation type="journal article" date="2020" name="Genomics">
        <title>Complete, high-quality genomes from long-read metagenomic sequencing of two wolf lichen thalli reveals enigmatic genome architecture.</title>
        <authorList>
            <person name="McKenzie S.K."/>
            <person name="Walston R.F."/>
            <person name="Allen J.L."/>
        </authorList>
    </citation>
    <scope>NUCLEOTIDE SEQUENCE [LARGE SCALE GENOMIC DNA]</scope>
    <source>
        <strain evidence="1">WasteWater1</strain>
    </source>
</reference>
<proteinExistence type="predicted"/>
<evidence type="ECO:0000313" key="2">
    <source>
        <dbReference type="Proteomes" id="UP000593566"/>
    </source>
</evidence>
<dbReference type="GeneID" id="59331856"/>
<dbReference type="AlphaFoldDB" id="A0A8H6CBK3"/>
<dbReference type="Proteomes" id="UP000593566">
    <property type="component" value="Unassembled WGS sequence"/>
</dbReference>
<dbReference type="RefSeq" id="XP_037149748.1">
    <property type="nucleotide sequence ID" value="XM_037294367.1"/>
</dbReference>
<organism evidence="1 2">
    <name type="scientific">Letharia lupina</name>
    <dbReference type="NCBI Taxonomy" id="560253"/>
    <lineage>
        <taxon>Eukaryota</taxon>
        <taxon>Fungi</taxon>
        <taxon>Dikarya</taxon>
        <taxon>Ascomycota</taxon>
        <taxon>Pezizomycotina</taxon>
        <taxon>Lecanoromycetes</taxon>
        <taxon>OSLEUM clade</taxon>
        <taxon>Lecanoromycetidae</taxon>
        <taxon>Lecanorales</taxon>
        <taxon>Lecanorineae</taxon>
        <taxon>Parmeliaceae</taxon>
        <taxon>Letharia</taxon>
    </lineage>
</organism>
<dbReference type="EMBL" id="JACCJB010000017">
    <property type="protein sequence ID" value="KAF6220313.1"/>
    <property type="molecule type" value="Genomic_DNA"/>
</dbReference>
<accession>A0A8H6CBK3</accession>
<protein>
    <submittedName>
        <fullName evidence="1">Uncharacterized protein</fullName>
    </submittedName>
</protein>
<name>A0A8H6CBK3_9LECA</name>
<evidence type="ECO:0000313" key="1">
    <source>
        <dbReference type="EMBL" id="KAF6220313.1"/>
    </source>
</evidence>
<comment type="caution">
    <text evidence="1">The sequence shown here is derived from an EMBL/GenBank/DDBJ whole genome shotgun (WGS) entry which is preliminary data.</text>
</comment>
<gene>
    <name evidence="1" type="ORF">HO133_003445</name>
</gene>